<evidence type="ECO:0000256" key="6">
    <source>
        <dbReference type="ARBA" id="ARBA00023159"/>
    </source>
</evidence>
<dbReference type="GO" id="GO:0016055">
    <property type="term" value="P:Wnt signaling pathway"/>
    <property type="evidence" value="ECO:0007669"/>
    <property type="project" value="UniProtKB-KW"/>
</dbReference>
<name>A0A8T2JEQ2_9PIPI</name>
<dbReference type="EMBL" id="JAACNH010000005">
    <property type="protein sequence ID" value="KAG8442048.1"/>
    <property type="molecule type" value="Genomic_DNA"/>
</dbReference>
<evidence type="ECO:0000313" key="15">
    <source>
        <dbReference type="Proteomes" id="UP000812440"/>
    </source>
</evidence>
<evidence type="ECO:0000259" key="12">
    <source>
        <dbReference type="PROSITE" id="PS50118"/>
    </source>
</evidence>
<evidence type="ECO:0000256" key="7">
    <source>
        <dbReference type="ARBA" id="ARBA00023163"/>
    </source>
</evidence>
<dbReference type="CDD" id="cd22047">
    <property type="entry name" value="HMG-box_SoxF_SOX17"/>
    <property type="match status" value="1"/>
</dbReference>
<proteinExistence type="predicted"/>
<feature type="domain" description="Sox C-terminal" evidence="13">
    <location>
        <begin position="249"/>
        <end position="362"/>
    </location>
</feature>
<keyword evidence="8" id="KW-0306">Gastrulation</keyword>
<dbReference type="Proteomes" id="UP000812440">
    <property type="component" value="Chromosome 6"/>
</dbReference>
<dbReference type="SUPFAM" id="SSF47095">
    <property type="entry name" value="HMG-box"/>
    <property type="match status" value="1"/>
</dbReference>
<organism evidence="14 15">
    <name type="scientific">Hymenochirus boettgeri</name>
    <name type="common">Congo dwarf clawed frog</name>
    <dbReference type="NCBI Taxonomy" id="247094"/>
    <lineage>
        <taxon>Eukaryota</taxon>
        <taxon>Metazoa</taxon>
        <taxon>Chordata</taxon>
        <taxon>Craniata</taxon>
        <taxon>Vertebrata</taxon>
        <taxon>Euteleostomi</taxon>
        <taxon>Amphibia</taxon>
        <taxon>Batrachia</taxon>
        <taxon>Anura</taxon>
        <taxon>Pipoidea</taxon>
        <taxon>Pipidae</taxon>
        <taxon>Pipinae</taxon>
        <taxon>Hymenochirus</taxon>
    </lineage>
</organism>
<dbReference type="PANTHER" id="PTHR10270">
    <property type="entry name" value="SOX TRANSCRIPTION FACTOR"/>
    <property type="match status" value="1"/>
</dbReference>
<dbReference type="InterPro" id="IPR009071">
    <property type="entry name" value="HMG_box_dom"/>
</dbReference>
<evidence type="ECO:0000259" key="13">
    <source>
        <dbReference type="PROSITE" id="PS51516"/>
    </source>
</evidence>
<evidence type="ECO:0000256" key="4">
    <source>
        <dbReference type="ARBA" id="ARBA00023015"/>
    </source>
</evidence>
<protein>
    <submittedName>
        <fullName evidence="14">Uncharacterized protein</fullName>
    </submittedName>
</protein>
<keyword evidence="5 11" id="KW-0238">DNA-binding</keyword>
<dbReference type="PROSITE" id="PS51516">
    <property type="entry name" value="SOX_C"/>
    <property type="match status" value="1"/>
</dbReference>
<dbReference type="AlphaFoldDB" id="A0A8T2JEQ2"/>
<dbReference type="GO" id="GO:0005634">
    <property type="term" value="C:nucleus"/>
    <property type="evidence" value="ECO:0007669"/>
    <property type="project" value="UniProtKB-SubCell"/>
</dbReference>
<evidence type="ECO:0000256" key="8">
    <source>
        <dbReference type="ARBA" id="ARBA00023218"/>
    </source>
</evidence>
<comment type="subunit">
    <text evidence="10">Interacts (via C-terminus) with ctnnb1/beta-catenin (via Armadillo repeats); this interaction is required for inhibition of wnt-signaling.</text>
</comment>
<dbReference type="InterPro" id="IPR036910">
    <property type="entry name" value="HMG_box_dom_sf"/>
</dbReference>
<dbReference type="FunFam" id="1.10.30.10:FF:000008">
    <property type="entry name" value="transcription factor SOX-7"/>
    <property type="match status" value="1"/>
</dbReference>
<accession>A0A8T2JEQ2</accession>
<keyword evidence="4" id="KW-0805">Transcription regulation</keyword>
<reference evidence="14" key="1">
    <citation type="thesis" date="2020" institute="ProQuest LLC" country="789 East Eisenhower Parkway, Ann Arbor, MI, USA">
        <title>Comparative Genomics and Chromosome Evolution.</title>
        <authorList>
            <person name="Mudd A.B."/>
        </authorList>
    </citation>
    <scope>NUCLEOTIDE SEQUENCE</scope>
    <source>
        <strain evidence="14">Female2</strain>
        <tissue evidence="14">Blood</tissue>
    </source>
</reference>
<evidence type="ECO:0000256" key="11">
    <source>
        <dbReference type="PROSITE-ProRule" id="PRU00267"/>
    </source>
</evidence>
<keyword evidence="9 11" id="KW-0539">Nucleus</keyword>
<evidence type="ECO:0000256" key="3">
    <source>
        <dbReference type="ARBA" id="ARBA00022687"/>
    </source>
</evidence>
<dbReference type="OrthoDB" id="9882966at2759"/>
<dbReference type="InterPro" id="IPR021934">
    <property type="entry name" value="Sox_C"/>
</dbReference>
<evidence type="ECO:0000256" key="5">
    <source>
        <dbReference type="ARBA" id="ARBA00023125"/>
    </source>
</evidence>
<keyword evidence="3" id="KW-0879">Wnt signaling pathway</keyword>
<keyword evidence="2" id="KW-0217">Developmental protein</keyword>
<keyword evidence="7" id="KW-0804">Transcription</keyword>
<dbReference type="GO" id="GO:0030154">
    <property type="term" value="P:cell differentiation"/>
    <property type="evidence" value="ECO:0007669"/>
    <property type="project" value="TreeGrafter"/>
</dbReference>
<dbReference type="GO" id="GO:0007369">
    <property type="term" value="P:gastrulation"/>
    <property type="evidence" value="ECO:0007669"/>
    <property type="project" value="UniProtKB-KW"/>
</dbReference>
<dbReference type="Pfam" id="PF00505">
    <property type="entry name" value="HMG_box"/>
    <property type="match status" value="1"/>
</dbReference>
<keyword evidence="15" id="KW-1185">Reference proteome</keyword>
<evidence type="ECO:0000256" key="1">
    <source>
        <dbReference type="ARBA" id="ARBA00004123"/>
    </source>
</evidence>
<dbReference type="PROSITE" id="PS50118">
    <property type="entry name" value="HMG_BOX_2"/>
    <property type="match status" value="1"/>
</dbReference>
<keyword evidence="6" id="KW-0010">Activator</keyword>
<evidence type="ECO:0000256" key="10">
    <source>
        <dbReference type="ARBA" id="ARBA00044027"/>
    </source>
</evidence>
<comment type="caution">
    <text evidence="14">The sequence shown here is derived from an EMBL/GenBank/DDBJ whole genome shotgun (WGS) entry which is preliminary data.</text>
</comment>
<dbReference type="GO" id="GO:0000978">
    <property type="term" value="F:RNA polymerase II cis-regulatory region sequence-specific DNA binding"/>
    <property type="evidence" value="ECO:0007669"/>
    <property type="project" value="TreeGrafter"/>
</dbReference>
<dbReference type="Gene3D" id="1.10.30.10">
    <property type="entry name" value="High mobility group box domain"/>
    <property type="match status" value="1"/>
</dbReference>
<evidence type="ECO:0000256" key="2">
    <source>
        <dbReference type="ARBA" id="ARBA00022473"/>
    </source>
</evidence>
<dbReference type="PANTHER" id="PTHR10270:SF326">
    <property type="entry name" value="TRANSCRIPTION FACTOR SOX-17-BETA.3"/>
    <property type="match status" value="1"/>
</dbReference>
<evidence type="ECO:0000256" key="9">
    <source>
        <dbReference type="ARBA" id="ARBA00023242"/>
    </source>
</evidence>
<feature type="DNA-binding region" description="HMG box" evidence="11">
    <location>
        <begin position="58"/>
        <end position="126"/>
    </location>
</feature>
<dbReference type="SMART" id="SM00398">
    <property type="entry name" value="HMG"/>
    <property type="match status" value="1"/>
</dbReference>
<dbReference type="GO" id="GO:0001228">
    <property type="term" value="F:DNA-binding transcription activator activity, RNA polymerase II-specific"/>
    <property type="evidence" value="ECO:0007669"/>
    <property type="project" value="TreeGrafter"/>
</dbReference>
<comment type="subcellular location">
    <subcellularLocation>
        <location evidence="1">Nucleus</location>
    </subcellularLocation>
</comment>
<feature type="domain" description="HMG box" evidence="12">
    <location>
        <begin position="58"/>
        <end position="126"/>
    </location>
</feature>
<gene>
    <name evidence="14" type="ORF">GDO86_011007</name>
</gene>
<dbReference type="InterPro" id="IPR050140">
    <property type="entry name" value="SRY-related_HMG-box_TF-like"/>
</dbReference>
<evidence type="ECO:0000313" key="14">
    <source>
        <dbReference type="EMBL" id="KAG8442048.1"/>
    </source>
</evidence>
<sequence length="362" mass="40737">MSSSDGGYGSDDQNQGKCSAPAMMGMFQWTEPASAQLESKVKASVGDGICKRRAEARIRRPMNAFMVWAKDERKRLAQQNPDLHNAELSKMLGKSWKSLTLAAKRPFVEEAERLRVQHTQDHPDYKYRPRRRKQIKRMKRADEAFIPGTGPVNNQGLGSHRFNLMYPGYNHQENDLPPTSHYGGQDSMGHCYSPLKYHPVEGNSGFYSPPTQHGYQTMSYIDNYMCHQQGAATPVPSGQMSCVDRIAQESPEYGMPGCQSSSPLYYGQMYFHEPLKSNQMEQPGQPSATPEQAGRPHYVHQGGHLVGEIDKNEFDQYLMFEARTDTELLYDTDHVNGADGGSLLPSLISEANNVCYYDYCVV</sequence>